<feature type="transmembrane region" description="Helical" evidence="5">
    <location>
        <begin position="401"/>
        <end position="429"/>
    </location>
</feature>
<evidence type="ECO:0000313" key="7">
    <source>
        <dbReference type="Proteomes" id="UP001235840"/>
    </source>
</evidence>
<evidence type="ECO:0000256" key="5">
    <source>
        <dbReference type="SAM" id="Phobius"/>
    </source>
</evidence>
<evidence type="ECO:0000256" key="1">
    <source>
        <dbReference type="ARBA" id="ARBA00004141"/>
    </source>
</evidence>
<feature type="transmembrane region" description="Helical" evidence="5">
    <location>
        <begin position="279"/>
        <end position="298"/>
    </location>
</feature>
<comment type="similarity">
    <text evidence="2 4">Belongs to the GerABKA family.</text>
</comment>
<proteinExistence type="inferred from homology"/>
<evidence type="ECO:0000313" key="6">
    <source>
        <dbReference type="EMBL" id="MDQ0167168.1"/>
    </source>
</evidence>
<dbReference type="PIRSF" id="PIRSF005690">
    <property type="entry name" value="GerBA"/>
    <property type="match status" value="1"/>
</dbReference>
<name>A0ABT9W1N5_9BACI</name>
<dbReference type="PANTHER" id="PTHR22550:SF5">
    <property type="entry name" value="LEUCINE ZIPPER PROTEIN 4"/>
    <property type="match status" value="1"/>
</dbReference>
<keyword evidence="7" id="KW-1185">Reference proteome</keyword>
<feature type="transmembrane region" description="Helical" evidence="5">
    <location>
        <begin position="375"/>
        <end position="395"/>
    </location>
</feature>
<dbReference type="RefSeq" id="WP_307395928.1">
    <property type="nucleotide sequence ID" value="NZ_BAAADK010000046.1"/>
</dbReference>
<dbReference type="Proteomes" id="UP001235840">
    <property type="component" value="Unassembled WGS sequence"/>
</dbReference>
<keyword evidence="5" id="KW-0812">Transmembrane</keyword>
<dbReference type="InterPro" id="IPR050768">
    <property type="entry name" value="UPF0353/GerABKA_families"/>
</dbReference>
<comment type="caution">
    <text evidence="6">The sequence shown here is derived from an EMBL/GenBank/DDBJ whole genome shotgun (WGS) entry which is preliminary data.</text>
</comment>
<keyword evidence="5" id="KW-1133">Transmembrane helix</keyword>
<reference evidence="6 7" key="1">
    <citation type="submission" date="2023-07" db="EMBL/GenBank/DDBJ databases">
        <title>Genomic Encyclopedia of Type Strains, Phase IV (KMG-IV): sequencing the most valuable type-strain genomes for metagenomic binning, comparative biology and taxonomic classification.</title>
        <authorList>
            <person name="Goeker M."/>
        </authorList>
    </citation>
    <scope>NUCLEOTIDE SEQUENCE [LARGE SCALE GENOMIC DNA]</scope>
    <source>
        <strain evidence="6 7">DSM 12751</strain>
    </source>
</reference>
<organism evidence="6 7">
    <name type="scientific">Caldalkalibacillus horti</name>
    <dbReference type="NCBI Taxonomy" id="77523"/>
    <lineage>
        <taxon>Bacteria</taxon>
        <taxon>Bacillati</taxon>
        <taxon>Bacillota</taxon>
        <taxon>Bacilli</taxon>
        <taxon>Bacillales</taxon>
        <taxon>Bacillaceae</taxon>
        <taxon>Caldalkalibacillus</taxon>
    </lineage>
</organism>
<evidence type="ECO:0000256" key="2">
    <source>
        <dbReference type="ARBA" id="ARBA00005278"/>
    </source>
</evidence>
<evidence type="ECO:0000256" key="4">
    <source>
        <dbReference type="PIRNR" id="PIRNR005690"/>
    </source>
</evidence>
<accession>A0ABT9W1N5</accession>
<gene>
    <name evidence="6" type="ORF">J2S11_003093</name>
</gene>
<dbReference type="PANTHER" id="PTHR22550">
    <property type="entry name" value="SPORE GERMINATION PROTEIN"/>
    <property type="match status" value="1"/>
</dbReference>
<sequence>MSKNIGKVKEAFKQCDDVIFYEHTYGKKEKAMYIYCPSLCDVEYLNQVILPHMQRIYQLTHFDQCSHIEEACSIKLESVKELSIREINKHIFHGEIVLWMDHLNAGYSFSTHKFPERQTEETNIEVSVRGPRDGLIENIETNIGLIRKRLPVETLALQTYSIGTKTNTKVCLLYETEKISPSVVTDIQNKLQGITEQIDELVSATQLEELISDNPYSVFPLTIYSGRPDFIVSCLLKGRFAILIDGVPGALVAPATLSLQLKTAEDNHFNFLSTSFGRILRMFSLGISILLPSFYVSLTGFHLDQIPFRLLATIALSRMGIPFSIPLEVFLMLFLMEVFREAGYRLPSSIGQSITVVGGLIIGDAAIRAGLVSPTLVVTVAASVVAGSTLISQALTGTVSVLRFIAVILASLLGMFGFVLSFMIVVTYLSTLTSFGVPYLAPLSPLNLKDVFRSILLYPRKLKGFKPQYLKKK</sequence>
<keyword evidence="3 4" id="KW-0472">Membrane</keyword>
<evidence type="ECO:0000256" key="3">
    <source>
        <dbReference type="ARBA" id="ARBA00023136"/>
    </source>
</evidence>
<protein>
    <submittedName>
        <fullName evidence="6">F0F1-type ATP synthase membrane subunit c/vacuolar-type H+-ATPase subunit K</fullName>
    </submittedName>
</protein>
<feature type="transmembrane region" description="Helical" evidence="5">
    <location>
        <begin position="310"/>
        <end position="336"/>
    </location>
</feature>
<dbReference type="InterPro" id="IPR004995">
    <property type="entry name" value="Spore_Ger"/>
</dbReference>
<comment type="subcellular location">
    <subcellularLocation>
        <location evidence="4">Cell membrane</location>
    </subcellularLocation>
    <subcellularLocation>
        <location evidence="1">Membrane</location>
        <topology evidence="1">Multi-pass membrane protein</topology>
    </subcellularLocation>
</comment>
<dbReference type="Pfam" id="PF03323">
    <property type="entry name" value="GerA"/>
    <property type="match status" value="1"/>
</dbReference>
<dbReference type="EMBL" id="JAUSTY010000013">
    <property type="protein sequence ID" value="MDQ0167168.1"/>
    <property type="molecule type" value="Genomic_DNA"/>
</dbReference>